<evidence type="ECO:0000256" key="1">
    <source>
        <dbReference type="ARBA" id="ARBA00022448"/>
    </source>
</evidence>
<dbReference type="SUPFAM" id="SSF52540">
    <property type="entry name" value="P-loop containing nucleoside triphosphate hydrolases"/>
    <property type="match status" value="1"/>
</dbReference>
<dbReference type="Gene3D" id="3.40.50.300">
    <property type="entry name" value="P-loop containing nucleotide triphosphate hydrolases"/>
    <property type="match status" value="1"/>
</dbReference>
<name>A0ABD6FBK8_9PSEU</name>
<dbReference type="CDD" id="cd03293">
    <property type="entry name" value="ABC_NrtD_SsuB_transporters"/>
    <property type="match status" value="1"/>
</dbReference>
<dbReference type="AlphaFoldDB" id="A0ABD6FBK8"/>
<feature type="domain" description="ABC transporter" evidence="4">
    <location>
        <begin position="19"/>
        <end position="250"/>
    </location>
</feature>
<dbReference type="InterPro" id="IPR003439">
    <property type="entry name" value="ABC_transporter-like_ATP-bd"/>
</dbReference>
<keyword evidence="1" id="KW-0813">Transport</keyword>
<protein>
    <submittedName>
        <fullName evidence="5">ABC transporter ATP-binding protein</fullName>
    </submittedName>
</protein>
<evidence type="ECO:0000256" key="3">
    <source>
        <dbReference type="ARBA" id="ARBA00022840"/>
    </source>
</evidence>
<dbReference type="GO" id="GO:0005524">
    <property type="term" value="F:ATP binding"/>
    <property type="evidence" value="ECO:0007669"/>
    <property type="project" value="UniProtKB-KW"/>
</dbReference>
<dbReference type="Proteomes" id="UP000249324">
    <property type="component" value="Unassembled WGS sequence"/>
</dbReference>
<dbReference type="PANTHER" id="PTHR42788">
    <property type="entry name" value="TAURINE IMPORT ATP-BINDING PROTEIN-RELATED"/>
    <property type="match status" value="1"/>
</dbReference>
<dbReference type="Pfam" id="PF00005">
    <property type="entry name" value="ABC_tran"/>
    <property type="match status" value="1"/>
</dbReference>
<gene>
    <name evidence="5" type="ORF">DIU77_003220</name>
</gene>
<accession>A0ABD6FBK8</accession>
<dbReference type="PROSITE" id="PS50893">
    <property type="entry name" value="ABC_TRANSPORTER_2"/>
    <property type="match status" value="1"/>
</dbReference>
<keyword evidence="2" id="KW-0547">Nucleotide-binding</keyword>
<sequence>MSEITVDPVTPATDAIFSCRNLAIEFGHGAHRRRILQDVNFDVHQGEFLALLGTSGVGKTTLLRILGGLLAPSEGTQIHFDGAPIDGPPRGVIMVFQDYASSLLTWRTVGRNVALGIENSLSKAEVTQRTREVLDMVGLGDRIDDYPAQLSGGMQQRLQLARALAMRPRVLLMDEPFGALDAMTKANLQDELLRIQRRTGTTVVFITHDIEEAVYVSSRVIVLSGSPGRILLERDVDLPSPRNQVTTKEHPEYLRLRHEIYDAVSDHVNS</sequence>
<reference evidence="5 6" key="1">
    <citation type="journal article" date="2021" name="BMC Genomics">
        <title>Genome-resolved metagenome and metatranscriptome analyses of thermophilic composting reveal key bacterial players and their metabolic interactions.</title>
        <authorList>
            <person name="Braga L.P.P."/>
            <person name="Pereira R.V."/>
            <person name="Martins L.F."/>
            <person name="Moura L.M.S."/>
            <person name="Sanchez F.B."/>
            <person name="Patane J.S.L."/>
            <person name="da Silva A.M."/>
            <person name="Setubal J.C."/>
        </authorList>
    </citation>
    <scope>NUCLEOTIDE SEQUENCE [LARGE SCALE GENOMIC DNA]</scope>
    <source>
        <strain evidence="5">ZC4RG45</strain>
    </source>
</reference>
<dbReference type="PROSITE" id="PS00211">
    <property type="entry name" value="ABC_TRANSPORTER_1"/>
    <property type="match status" value="1"/>
</dbReference>
<evidence type="ECO:0000259" key="4">
    <source>
        <dbReference type="PROSITE" id="PS50893"/>
    </source>
</evidence>
<dbReference type="InterPro" id="IPR017871">
    <property type="entry name" value="ABC_transporter-like_CS"/>
</dbReference>
<evidence type="ECO:0000313" key="5">
    <source>
        <dbReference type="EMBL" id="MFO7191238.1"/>
    </source>
</evidence>
<dbReference type="EMBL" id="QGUI02000020">
    <property type="protein sequence ID" value="MFO7191238.1"/>
    <property type="molecule type" value="Genomic_DNA"/>
</dbReference>
<dbReference type="InterPro" id="IPR027417">
    <property type="entry name" value="P-loop_NTPase"/>
</dbReference>
<keyword evidence="3 5" id="KW-0067">ATP-binding</keyword>
<evidence type="ECO:0000256" key="2">
    <source>
        <dbReference type="ARBA" id="ARBA00022741"/>
    </source>
</evidence>
<proteinExistence type="predicted"/>
<dbReference type="PANTHER" id="PTHR42788:SF13">
    <property type="entry name" value="ALIPHATIC SULFONATES IMPORT ATP-BINDING PROTEIN SSUB"/>
    <property type="match status" value="1"/>
</dbReference>
<organism evidence="5 6">
    <name type="scientific">Thermocrispum agreste</name>
    <dbReference type="NCBI Taxonomy" id="37925"/>
    <lineage>
        <taxon>Bacteria</taxon>
        <taxon>Bacillati</taxon>
        <taxon>Actinomycetota</taxon>
        <taxon>Actinomycetes</taxon>
        <taxon>Pseudonocardiales</taxon>
        <taxon>Pseudonocardiaceae</taxon>
        <taxon>Thermocrispum</taxon>
    </lineage>
</organism>
<dbReference type="InterPro" id="IPR003593">
    <property type="entry name" value="AAA+_ATPase"/>
</dbReference>
<dbReference type="InterPro" id="IPR050166">
    <property type="entry name" value="ABC_transporter_ATP-bind"/>
</dbReference>
<dbReference type="SMART" id="SM00382">
    <property type="entry name" value="AAA"/>
    <property type="match status" value="1"/>
</dbReference>
<comment type="caution">
    <text evidence="5">The sequence shown here is derived from an EMBL/GenBank/DDBJ whole genome shotgun (WGS) entry which is preliminary data.</text>
</comment>
<evidence type="ECO:0000313" key="6">
    <source>
        <dbReference type="Proteomes" id="UP000249324"/>
    </source>
</evidence>